<dbReference type="InterPro" id="IPR049152">
    <property type="entry name" value="EFR3-like_ARM"/>
</dbReference>
<protein>
    <submittedName>
        <fullName evidence="3">Protein EFR3 cmp44E</fullName>
    </submittedName>
</protein>
<dbReference type="InterPro" id="IPR055296">
    <property type="entry name" value="SRL2-like"/>
</dbReference>
<sequence>MGFISRKVLPACGNMCVCCPALRPSSRQPVKRYKKLLAQIFPKTLDGPPNERKILKLCEYAARNPLRIPKIARFLEQRSYKELRCEHVNFIKIITETYSKLLCVCKEQMAYFAVSLLNVTVELLDNKRPETIHILGCQTLTKFIYSQVDGTYAHNIENLVHRVCVLAGEEGEDAVKRQLRATSLQCLSAMVWFMTEFSHFFADFDEIVTVALNNYGADQYQHTEDEDERRESHHNWVDEVVRCEARCISGLGSDVSPNSHIRPRPEIKDTSMLTREESATPEIWAQICIQKIVEMAKESSTMRRILEPMLIYFDTGKHWVPDQGLSVLVLSDISYWIKGSGNEQVILAAVIRHLDHKNVVHDPQVKSDIIQIATALVRQLRTQSVVPEIGVVSDLCRHLRKSLQATVEVVGPQESSRNASLQSSIQHCLLEISKGIDDAQPLFDMMAIMLEELPAVAIVSRATIGSLLILAHIISISIIHYHSQMVFPEALLLQLLKAMMHPDVETRVGGHQIFSILLVRTSSHQKQEYIYEPRKWQSKSASAFASATALLEKLRKEKECLNPAKHANDAHEDIKEKEIIDEDNKHGLTRKSSPNFYKISCSIIERSANSASPLEPETNITILSEDQISHLLSAFWMQANQPDNMPYNFEAIAHSFSLTLLSSRMKNLNDDIVIHFFQLPLSLRKLSLDLKGLSSPAHQRSVFSLSIAMLGFAGKLYHIPELTDSLKSLRSTYDDPYLGISDEFQIYLKPLADMKEYNSETDQRTASVSLTSLGKSAGNFGGLLQRIIVQSLCCLTDLSMETLEQLLSETFTPDDELLFGPKSVLDWVRTPEVAHSEESLSFDEECSRSSSVCGDIISEAPALDLPPFVSKMPTLVPLPHVISVGQLLESALQVAGQVAGTCISTSPLPYGTMASQCEALGMGTRKKLSCWLGNNDELTLDKPTTTLCGCKQLTCGREMNGIGFEQEGFTRAEPWLAWRLPPASPFDNFLKAARF</sequence>
<dbReference type="PANTHER" id="PTHR46087">
    <property type="entry name" value="PUTATIVE, EXPRESSED-RELATED"/>
    <property type="match status" value="1"/>
</dbReference>
<dbReference type="PANTHER" id="PTHR46087:SF11">
    <property type="entry name" value="PROTEIN SEMI-ROLLED LEAF 2"/>
    <property type="match status" value="1"/>
</dbReference>
<dbReference type="EMBL" id="GDJX01005600">
    <property type="protein sequence ID" value="JAT62336.1"/>
    <property type="molecule type" value="Transcribed_RNA"/>
</dbReference>
<reference evidence="3" key="1">
    <citation type="submission" date="2015-07" db="EMBL/GenBank/DDBJ databases">
        <title>Transcriptome Assembly of Anthurium amnicola.</title>
        <authorList>
            <person name="Suzuki J."/>
        </authorList>
    </citation>
    <scope>NUCLEOTIDE SEQUENCE</scope>
</reference>
<proteinExistence type="predicted"/>
<dbReference type="SUPFAM" id="SSF48371">
    <property type="entry name" value="ARM repeat"/>
    <property type="match status" value="1"/>
</dbReference>
<dbReference type="InterPro" id="IPR016024">
    <property type="entry name" value="ARM-type_fold"/>
</dbReference>
<dbReference type="EMBL" id="GDJX01012943">
    <property type="protein sequence ID" value="JAT54993.1"/>
    <property type="molecule type" value="Transcribed_RNA"/>
</dbReference>
<evidence type="ECO:0000313" key="1">
    <source>
        <dbReference type="EMBL" id="JAT54993.1"/>
    </source>
</evidence>
<accession>A0A1D1ZJR9</accession>
<organism evidence="3">
    <name type="scientific">Anthurium amnicola</name>
    <dbReference type="NCBI Taxonomy" id="1678845"/>
    <lineage>
        <taxon>Eukaryota</taxon>
        <taxon>Viridiplantae</taxon>
        <taxon>Streptophyta</taxon>
        <taxon>Embryophyta</taxon>
        <taxon>Tracheophyta</taxon>
        <taxon>Spermatophyta</taxon>
        <taxon>Magnoliopsida</taxon>
        <taxon>Liliopsida</taxon>
        <taxon>Araceae</taxon>
        <taxon>Pothoideae</taxon>
        <taxon>Potheae</taxon>
        <taxon>Anthurium</taxon>
    </lineage>
</organism>
<dbReference type="Pfam" id="PF21052">
    <property type="entry name" value="EFR3_ARM"/>
    <property type="match status" value="1"/>
</dbReference>
<name>A0A1D1ZJR9_9ARAE</name>
<dbReference type="EMBL" id="GDJX01000732">
    <property type="protein sequence ID" value="JAT67204.1"/>
    <property type="molecule type" value="Transcribed_RNA"/>
</dbReference>
<evidence type="ECO:0000313" key="2">
    <source>
        <dbReference type="EMBL" id="JAT62336.1"/>
    </source>
</evidence>
<evidence type="ECO:0000313" key="3">
    <source>
        <dbReference type="EMBL" id="JAT67204.1"/>
    </source>
</evidence>
<gene>
    <name evidence="3" type="primary">stmA_2</name>
    <name evidence="2" type="synonym">stmA_0</name>
    <name evidence="1" type="synonym">stmA_5</name>
    <name evidence="3" type="ORF">g.109449</name>
    <name evidence="2" type="ORF">g.109453</name>
    <name evidence="1" type="ORF">g.109454</name>
</gene>
<dbReference type="AlphaFoldDB" id="A0A1D1ZJR9"/>